<dbReference type="Proteomes" id="UP000198923">
    <property type="component" value="Unassembled WGS sequence"/>
</dbReference>
<organism evidence="2 3">
    <name type="scientific">Sinosporangium album</name>
    <dbReference type="NCBI Taxonomy" id="504805"/>
    <lineage>
        <taxon>Bacteria</taxon>
        <taxon>Bacillati</taxon>
        <taxon>Actinomycetota</taxon>
        <taxon>Actinomycetes</taxon>
        <taxon>Streptosporangiales</taxon>
        <taxon>Streptosporangiaceae</taxon>
        <taxon>Sinosporangium</taxon>
    </lineage>
</organism>
<feature type="region of interest" description="Disordered" evidence="1">
    <location>
        <begin position="1"/>
        <end position="44"/>
    </location>
</feature>
<dbReference type="EMBL" id="FNCN01000003">
    <property type="protein sequence ID" value="SDG35705.1"/>
    <property type="molecule type" value="Genomic_DNA"/>
</dbReference>
<evidence type="ECO:0000313" key="3">
    <source>
        <dbReference type="Proteomes" id="UP000198923"/>
    </source>
</evidence>
<dbReference type="RefSeq" id="WP_093168650.1">
    <property type="nucleotide sequence ID" value="NZ_FNCN01000003.1"/>
</dbReference>
<evidence type="ECO:0000256" key="1">
    <source>
        <dbReference type="SAM" id="MobiDB-lite"/>
    </source>
</evidence>
<protein>
    <recommendedName>
        <fullName evidence="4">Methyltransferase domain-containing protein</fullName>
    </recommendedName>
</protein>
<keyword evidence="3" id="KW-1185">Reference proteome</keyword>
<reference evidence="2 3" key="1">
    <citation type="submission" date="2016-10" db="EMBL/GenBank/DDBJ databases">
        <authorList>
            <person name="de Groot N.N."/>
        </authorList>
    </citation>
    <scope>NUCLEOTIDE SEQUENCE [LARGE SCALE GENOMIC DNA]</scope>
    <source>
        <strain evidence="2 3">CPCC 201354</strain>
    </source>
</reference>
<sequence length="211" mass="22436">MRDKDVDSIGRSPVQPAQPTQGAQRSRHDPPPPASRVGHPGRHPVHELTSELLKRTEHLVGRPLRSALDIGHRVGRLTPVIADHADQVTTVDLAATDLAAADLVGVPVAHAVHGHPFDVAVSLCDLTWAHDDGELPALLRAVRHSARFLIVLDPAPAPIPAGPYARLRLLTGHLLSLVPGAAVVECRELTSAGRRSFAALIDLGLGSQPPR</sequence>
<dbReference type="AlphaFoldDB" id="A0A1G7TK98"/>
<dbReference type="SUPFAM" id="SSF53335">
    <property type="entry name" value="S-adenosyl-L-methionine-dependent methyltransferases"/>
    <property type="match status" value="1"/>
</dbReference>
<dbReference type="STRING" id="504805.SAMN05421505_103312"/>
<name>A0A1G7TK98_9ACTN</name>
<dbReference type="OrthoDB" id="4305359at2"/>
<evidence type="ECO:0008006" key="4">
    <source>
        <dbReference type="Google" id="ProtNLM"/>
    </source>
</evidence>
<feature type="compositionally biased region" description="Polar residues" evidence="1">
    <location>
        <begin position="15"/>
        <end position="24"/>
    </location>
</feature>
<proteinExistence type="predicted"/>
<gene>
    <name evidence="2" type="ORF">SAMN05421505_103312</name>
</gene>
<evidence type="ECO:0000313" key="2">
    <source>
        <dbReference type="EMBL" id="SDG35705.1"/>
    </source>
</evidence>
<accession>A0A1G7TK98</accession>
<dbReference type="InterPro" id="IPR029063">
    <property type="entry name" value="SAM-dependent_MTases_sf"/>
</dbReference>